<protein>
    <submittedName>
        <fullName evidence="2">Uncharacterized protein</fullName>
    </submittedName>
</protein>
<evidence type="ECO:0000256" key="1">
    <source>
        <dbReference type="SAM" id="MobiDB-lite"/>
    </source>
</evidence>
<feature type="region of interest" description="Disordered" evidence="1">
    <location>
        <begin position="18"/>
        <end position="130"/>
    </location>
</feature>
<evidence type="ECO:0000313" key="2">
    <source>
        <dbReference type="EMBL" id="GEU71102.1"/>
    </source>
</evidence>
<feature type="compositionally biased region" description="Basic residues" evidence="1">
    <location>
        <begin position="18"/>
        <end position="27"/>
    </location>
</feature>
<dbReference type="EMBL" id="BKCJ010006243">
    <property type="protein sequence ID" value="GEU71102.1"/>
    <property type="molecule type" value="Genomic_DNA"/>
</dbReference>
<comment type="caution">
    <text evidence="2">The sequence shown here is derived from an EMBL/GenBank/DDBJ whole genome shotgun (WGS) entry which is preliminary data.</text>
</comment>
<sequence length="268" mass="29907">MEKLRCRTLLSTRIILHTPKKARKFKKPASPSKNRNVIILEEEEPKPGGSGDGASFQPEVLDEPKGKSVDTHEGTGLKPGDLDQDDEEDALESDDDLQQSDDERTESENPRTSDNEEETQKDEYEMYSDVNVELKDTELKGERKDDEEMTDVGNVDAEHEEVNQEVADAQVKDDTQEIVTVVHAIQKTEVPLPSSSILSDYATKFLNFDNIPSADTEIISMMEIKIQHKDPSIQTSPLLTVHVLIIHESSTSPATTIHLPIPPLIPLS</sequence>
<name>A0A6L2MED9_TANCI</name>
<gene>
    <name evidence="2" type="ORF">Tci_043080</name>
</gene>
<feature type="compositionally biased region" description="Basic and acidic residues" evidence="1">
    <location>
        <begin position="62"/>
        <end position="75"/>
    </location>
</feature>
<organism evidence="2">
    <name type="scientific">Tanacetum cinerariifolium</name>
    <name type="common">Dalmatian daisy</name>
    <name type="synonym">Chrysanthemum cinerariifolium</name>
    <dbReference type="NCBI Taxonomy" id="118510"/>
    <lineage>
        <taxon>Eukaryota</taxon>
        <taxon>Viridiplantae</taxon>
        <taxon>Streptophyta</taxon>
        <taxon>Embryophyta</taxon>
        <taxon>Tracheophyta</taxon>
        <taxon>Spermatophyta</taxon>
        <taxon>Magnoliopsida</taxon>
        <taxon>eudicotyledons</taxon>
        <taxon>Gunneridae</taxon>
        <taxon>Pentapetalae</taxon>
        <taxon>asterids</taxon>
        <taxon>campanulids</taxon>
        <taxon>Asterales</taxon>
        <taxon>Asteraceae</taxon>
        <taxon>Asteroideae</taxon>
        <taxon>Anthemideae</taxon>
        <taxon>Anthemidinae</taxon>
        <taxon>Tanacetum</taxon>
    </lineage>
</organism>
<dbReference type="AlphaFoldDB" id="A0A6L2MED9"/>
<reference evidence="2" key="1">
    <citation type="journal article" date="2019" name="Sci. Rep.">
        <title>Draft genome of Tanacetum cinerariifolium, the natural source of mosquito coil.</title>
        <authorList>
            <person name="Yamashiro T."/>
            <person name="Shiraishi A."/>
            <person name="Satake H."/>
            <person name="Nakayama K."/>
        </authorList>
    </citation>
    <scope>NUCLEOTIDE SEQUENCE</scope>
</reference>
<proteinExistence type="predicted"/>
<feature type="compositionally biased region" description="Acidic residues" evidence="1">
    <location>
        <begin position="82"/>
        <end position="105"/>
    </location>
</feature>
<accession>A0A6L2MED9</accession>